<feature type="region of interest" description="Disordered" evidence="6">
    <location>
        <begin position="318"/>
        <end position="359"/>
    </location>
</feature>
<comment type="subcellular location">
    <subcellularLocation>
        <location evidence="1">Membrane</location>
        <topology evidence="1">Multi-pass membrane protein</topology>
    </subcellularLocation>
</comment>
<name>A0A7M7GHV6_STRPU</name>
<accession>A0A7M7GHV6</accession>
<feature type="compositionally biased region" description="Basic residues" evidence="6">
    <location>
        <begin position="393"/>
        <end position="407"/>
    </location>
</feature>
<dbReference type="PANTHER" id="PTHR31815">
    <property type="entry name" value="AGAP005329-PA"/>
    <property type="match status" value="1"/>
</dbReference>
<feature type="region of interest" description="Disordered" evidence="6">
    <location>
        <begin position="378"/>
        <end position="424"/>
    </location>
</feature>
<keyword evidence="4 7" id="KW-1133">Transmembrane helix</keyword>
<feature type="transmembrane region" description="Helical" evidence="7">
    <location>
        <begin position="109"/>
        <end position="134"/>
    </location>
</feature>
<feature type="compositionally biased region" description="Polar residues" evidence="6">
    <location>
        <begin position="503"/>
        <end position="512"/>
    </location>
</feature>
<reference evidence="9" key="1">
    <citation type="submission" date="2015-02" db="EMBL/GenBank/DDBJ databases">
        <title>Genome sequencing for Strongylocentrotus purpuratus.</title>
        <authorList>
            <person name="Murali S."/>
            <person name="Liu Y."/>
            <person name="Vee V."/>
            <person name="English A."/>
            <person name="Wang M."/>
            <person name="Skinner E."/>
            <person name="Han Y."/>
            <person name="Muzny D.M."/>
            <person name="Worley K.C."/>
            <person name="Gibbs R.A."/>
        </authorList>
    </citation>
    <scope>NUCLEOTIDE SEQUENCE</scope>
</reference>
<feature type="compositionally biased region" description="Polar residues" evidence="6">
    <location>
        <begin position="475"/>
        <end position="488"/>
    </location>
</feature>
<dbReference type="Proteomes" id="UP000007110">
    <property type="component" value="Unassembled WGS sequence"/>
</dbReference>
<dbReference type="EnsemblMetazoa" id="XM_003730285">
    <property type="protein sequence ID" value="XP_003730333"/>
    <property type="gene ID" value="LOC100888271"/>
</dbReference>
<evidence type="ECO:0000256" key="2">
    <source>
        <dbReference type="ARBA" id="ARBA00005308"/>
    </source>
</evidence>
<evidence type="ECO:0000256" key="7">
    <source>
        <dbReference type="SAM" id="Phobius"/>
    </source>
</evidence>
<dbReference type="GO" id="GO:0016020">
    <property type="term" value="C:membrane"/>
    <property type="evidence" value="ECO:0007669"/>
    <property type="project" value="UniProtKB-SubCell"/>
</dbReference>
<evidence type="ECO:0000256" key="1">
    <source>
        <dbReference type="ARBA" id="ARBA00004141"/>
    </source>
</evidence>
<keyword evidence="9" id="KW-1185">Reference proteome</keyword>
<feature type="region of interest" description="Disordered" evidence="6">
    <location>
        <begin position="1"/>
        <end position="100"/>
    </location>
</feature>
<dbReference type="PANTHER" id="PTHR31815:SF1">
    <property type="entry name" value="TRANSMEMBRANE PROTEIN 200C"/>
    <property type="match status" value="1"/>
</dbReference>
<dbReference type="InParanoid" id="A0A7M7GHV6"/>
<evidence type="ECO:0000256" key="4">
    <source>
        <dbReference type="ARBA" id="ARBA00022989"/>
    </source>
</evidence>
<dbReference type="KEGG" id="spu:100888271"/>
<evidence type="ECO:0000313" key="8">
    <source>
        <dbReference type="EnsemblMetazoa" id="XP_003730333"/>
    </source>
</evidence>
<dbReference type="GeneID" id="100888271"/>
<protein>
    <submittedName>
        <fullName evidence="8">Uncharacterized protein</fullName>
    </submittedName>
</protein>
<feature type="compositionally biased region" description="Polar residues" evidence="6">
    <location>
        <begin position="58"/>
        <end position="69"/>
    </location>
</feature>
<dbReference type="RefSeq" id="XP_003730333.2">
    <property type="nucleotide sequence ID" value="XM_003730285.3"/>
</dbReference>
<reference evidence="8" key="2">
    <citation type="submission" date="2021-01" db="UniProtKB">
        <authorList>
            <consortium name="EnsemblMetazoa"/>
        </authorList>
    </citation>
    <scope>IDENTIFICATION</scope>
</reference>
<feature type="compositionally biased region" description="Basic and acidic residues" evidence="6">
    <location>
        <begin position="1"/>
        <end position="10"/>
    </location>
</feature>
<keyword evidence="5 7" id="KW-0472">Membrane</keyword>
<organism evidence="8 9">
    <name type="scientific">Strongylocentrotus purpuratus</name>
    <name type="common">Purple sea urchin</name>
    <dbReference type="NCBI Taxonomy" id="7668"/>
    <lineage>
        <taxon>Eukaryota</taxon>
        <taxon>Metazoa</taxon>
        <taxon>Echinodermata</taxon>
        <taxon>Eleutherozoa</taxon>
        <taxon>Echinozoa</taxon>
        <taxon>Echinoidea</taxon>
        <taxon>Euechinoidea</taxon>
        <taxon>Echinacea</taxon>
        <taxon>Camarodonta</taxon>
        <taxon>Echinidea</taxon>
        <taxon>Strongylocentrotidae</taxon>
        <taxon>Strongylocentrotus</taxon>
    </lineage>
</organism>
<comment type="similarity">
    <text evidence="2">Belongs to the TMEM200 family.</text>
</comment>
<dbReference type="OMA" id="MCEARDE"/>
<evidence type="ECO:0000256" key="6">
    <source>
        <dbReference type="SAM" id="MobiDB-lite"/>
    </source>
</evidence>
<keyword evidence="3 7" id="KW-0812">Transmembrane</keyword>
<evidence type="ECO:0000256" key="5">
    <source>
        <dbReference type="ARBA" id="ARBA00023136"/>
    </source>
</evidence>
<dbReference type="OrthoDB" id="9994280at2759"/>
<sequence length="614" mass="66524">MERQHADDKLPFSAPVKDSGPDIPSPSSENQPPSPGDLFDASPQSSTKTSPTDESKPQDSSPTHSSPYGNVSLEAFPKSQKAEGSPHSQKTGPGKDESKPRRCTWCNPIHVCLVLGLAVAIGSVAMTVCGYMSYQIALRTVNLGNETITTIDDELQGEIEKFRTFGPVLIGLGSFISMCACVLMCEARDEKKRETRKQLAEDEEDLDYMTRQEHMYALQREVMECEARHKSCPLYRETLVNQHLKHHEEVAYADESSHSSPVVLVHGLSLAEEKRRNDSQDSNESEAAKVTLLRETPRIETTDVTSIPTCSNYLGPETEVETSFTASPRTTRKGIISASPPLHPKNAKPERPSNLPPIKTKSVNGPISFHGGPPAPGVCLCGEEPTRTPSKGGKSKKGKRGTGRKKDKRLENKTTGSDSGSVKCVPRYSKSVATQNTDLVTHINPLHDVPVEGFSGSQKSPHRTQTLDKHRPKTTGITSTGDRSSATASLVPVEIPLEDRLTSSKSGKSQVHINPGHDPGCVWVKQPTYELPNNNNDVSDSDKNSSQTDVGGALCNPVSDTVTNINETACDSNSNVPSMSSIQLSPKVTPSNAMYDVIHAKSPHAHSSQSEVVL</sequence>
<dbReference type="InterPro" id="IPR018787">
    <property type="entry name" value="DUF2371_TMEM200"/>
</dbReference>
<evidence type="ECO:0000313" key="9">
    <source>
        <dbReference type="Proteomes" id="UP000007110"/>
    </source>
</evidence>
<evidence type="ECO:0000256" key="3">
    <source>
        <dbReference type="ARBA" id="ARBA00022692"/>
    </source>
</evidence>
<proteinExistence type="inferred from homology"/>
<dbReference type="AlphaFoldDB" id="A0A7M7GHV6"/>
<feature type="region of interest" description="Disordered" evidence="6">
    <location>
        <begin position="450"/>
        <end position="554"/>
    </location>
</feature>